<dbReference type="EMBL" id="KE525350">
    <property type="protein sequence ID" value="KFB51050.1"/>
    <property type="molecule type" value="Genomic_DNA"/>
</dbReference>
<dbReference type="PANTHER" id="PTHR45617">
    <property type="entry name" value="LEUCINE RICH REPEAT FAMILY PROTEIN"/>
    <property type="match status" value="1"/>
</dbReference>
<dbReference type="AlphaFoldDB" id="A0A084WLF6"/>
<sequence length="419" mass="47082">MEGPGVSSSFWITRLDTTQSGWARSIVSALEQKRSAITIQNVTLPVSSAAMTSFVQVISSFTEQLIFQKYYERVFYISRNTAVESLLILEAHDLVEFKIQANDHIQELVIFDTKVSRLPQGIRNLSQLSLFDCMSNRLTQLSLGAFSSTQKLSRVDFSENRISLLLRSNHTVSIVNLILSGNLLTVLDMDFFGQISDLSYVALNSNRIIRVESTKPVTLAALEQLILSNNQLTSFQPEGIEFPVLKSLRIDKNNLTTLPRGLMKCPMLEALELGMNKLTRLDLSFLRNAKGLIQLDVYGNRITTVLASSPIKLAALRSLRIDNNDLVQVNFTGCDFPNIEEVSLTENRLKSVPPNVFKLFPSVVVNLARNAITCDKLVKLRKQLTEGKLLLANYWTIKECQMNETKVELNNEKVVCCNI</sequence>
<dbReference type="InterPro" id="IPR001611">
    <property type="entry name" value="Leu-rich_rpt"/>
</dbReference>
<dbReference type="InterPro" id="IPR003591">
    <property type="entry name" value="Leu-rich_rpt_typical-subtyp"/>
</dbReference>
<dbReference type="SUPFAM" id="SSF52058">
    <property type="entry name" value="L domain-like"/>
    <property type="match status" value="1"/>
</dbReference>
<reference evidence="4" key="2">
    <citation type="submission" date="2020-05" db="UniProtKB">
        <authorList>
            <consortium name="EnsemblMetazoa"/>
        </authorList>
    </citation>
    <scope>IDENTIFICATION</scope>
</reference>
<dbReference type="VEuPathDB" id="VectorBase:ASIS014008"/>
<name>A0A084WLF6_ANOSI</name>
<evidence type="ECO:0000256" key="1">
    <source>
        <dbReference type="ARBA" id="ARBA00022614"/>
    </source>
</evidence>
<evidence type="ECO:0000313" key="5">
    <source>
        <dbReference type="Proteomes" id="UP000030765"/>
    </source>
</evidence>
<dbReference type="PANTHER" id="PTHR45617:SF181">
    <property type="entry name" value="LP04042P"/>
    <property type="match status" value="1"/>
</dbReference>
<accession>A0A084WLF6</accession>
<dbReference type="OrthoDB" id="7738899at2759"/>
<dbReference type="EMBL" id="ATLV01024235">
    <property type="status" value="NOT_ANNOTATED_CDS"/>
    <property type="molecule type" value="Genomic_DNA"/>
</dbReference>
<evidence type="ECO:0000313" key="3">
    <source>
        <dbReference type="EMBL" id="KFB51050.1"/>
    </source>
</evidence>
<organism evidence="3">
    <name type="scientific">Anopheles sinensis</name>
    <name type="common">Mosquito</name>
    <dbReference type="NCBI Taxonomy" id="74873"/>
    <lineage>
        <taxon>Eukaryota</taxon>
        <taxon>Metazoa</taxon>
        <taxon>Ecdysozoa</taxon>
        <taxon>Arthropoda</taxon>
        <taxon>Hexapoda</taxon>
        <taxon>Insecta</taxon>
        <taxon>Pterygota</taxon>
        <taxon>Neoptera</taxon>
        <taxon>Endopterygota</taxon>
        <taxon>Diptera</taxon>
        <taxon>Nematocera</taxon>
        <taxon>Culicoidea</taxon>
        <taxon>Culicidae</taxon>
        <taxon>Anophelinae</taxon>
        <taxon>Anopheles</taxon>
    </lineage>
</organism>
<dbReference type="EnsemblMetazoa" id="ASIC019103-RA">
    <property type="protein sequence ID" value="ASIC019103-PA"/>
    <property type="gene ID" value="ASIC019103"/>
</dbReference>
<proteinExistence type="predicted"/>
<dbReference type="Proteomes" id="UP000030765">
    <property type="component" value="Unassembled WGS sequence"/>
</dbReference>
<dbReference type="InterPro" id="IPR032675">
    <property type="entry name" value="LRR_dom_sf"/>
</dbReference>
<reference evidence="3 5" key="1">
    <citation type="journal article" date="2014" name="BMC Genomics">
        <title>Genome sequence of Anopheles sinensis provides insight into genetics basis of mosquito competence for malaria parasites.</title>
        <authorList>
            <person name="Zhou D."/>
            <person name="Zhang D."/>
            <person name="Ding G."/>
            <person name="Shi L."/>
            <person name="Hou Q."/>
            <person name="Ye Y."/>
            <person name="Xu Y."/>
            <person name="Zhou H."/>
            <person name="Xiong C."/>
            <person name="Li S."/>
            <person name="Yu J."/>
            <person name="Hong S."/>
            <person name="Yu X."/>
            <person name="Zou P."/>
            <person name="Chen C."/>
            <person name="Chang X."/>
            <person name="Wang W."/>
            <person name="Lv Y."/>
            <person name="Sun Y."/>
            <person name="Ma L."/>
            <person name="Shen B."/>
            <person name="Zhu C."/>
        </authorList>
    </citation>
    <scope>NUCLEOTIDE SEQUENCE [LARGE SCALE GENOMIC DNA]</scope>
</reference>
<gene>
    <name evidence="3" type="ORF">ZHAS_00019103</name>
</gene>
<keyword evidence="2" id="KW-0677">Repeat</keyword>
<dbReference type="Pfam" id="PF13855">
    <property type="entry name" value="LRR_8"/>
    <property type="match status" value="2"/>
</dbReference>
<keyword evidence="5" id="KW-1185">Reference proteome</keyword>
<dbReference type="VEuPathDB" id="VectorBase:ASIC019103"/>
<keyword evidence="1" id="KW-0433">Leucine-rich repeat</keyword>
<protein>
    <submittedName>
        <fullName evidence="3">AGAP007469-PA-like protein</fullName>
    </submittedName>
</protein>
<evidence type="ECO:0000256" key="2">
    <source>
        <dbReference type="ARBA" id="ARBA00022737"/>
    </source>
</evidence>
<dbReference type="SMART" id="SM00369">
    <property type="entry name" value="LRR_TYP"/>
    <property type="match status" value="5"/>
</dbReference>
<evidence type="ECO:0000313" key="4">
    <source>
        <dbReference type="EnsemblMetazoa" id="ASIC019103-PA"/>
    </source>
</evidence>
<dbReference type="Gene3D" id="3.80.10.10">
    <property type="entry name" value="Ribonuclease Inhibitor"/>
    <property type="match status" value="2"/>
</dbReference>
<dbReference type="STRING" id="74873.A0A084WLF6"/>